<keyword evidence="2" id="KW-0564">Palmitate</keyword>
<keyword evidence="2" id="KW-0449">Lipoprotein</keyword>
<dbReference type="AlphaFoldDB" id="A0AAN7ZFM6"/>
<protein>
    <recommendedName>
        <fullName evidence="2">Phospholipid scramblase</fullName>
    </recommendedName>
</protein>
<reference evidence="3 4" key="1">
    <citation type="journal article" date="2024" name="Insects">
        <title>An Improved Chromosome-Level Genome Assembly of the Firefly Pyrocoelia pectoralis.</title>
        <authorList>
            <person name="Fu X."/>
            <person name="Meyer-Rochow V.B."/>
            <person name="Ballantyne L."/>
            <person name="Zhu X."/>
        </authorList>
    </citation>
    <scope>NUCLEOTIDE SEQUENCE [LARGE SCALE GENOMIC DNA]</scope>
    <source>
        <strain evidence="3">XCY_ONT2</strain>
    </source>
</reference>
<dbReference type="GO" id="GO:0005886">
    <property type="term" value="C:plasma membrane"/>
    <property type="evidence" value="ECO:0007669"/>
    <property type="project" value="TreeGrafter"/>
</dbReference>
<comment type="function">
    <text evidence="2">May mediate accelerated ATP-independent bidirectional transbilayer migration of phospholipids upon binding calcium ions that results in a loss of phospholipid asymmetry in the plasma membrane.</text>
</comment>
<sequence>MDLDTNNVESEEIPLPVIRFQPGEDPIITQPSGEVTVNGCSPKPSVPSDPFSGFECLKTVDELLVYSRTSVDYKYLIANKENIHILKVQMESEATHCKPQRPYILRVFDNSNAEIMKITHTFGHESCFCCIFPQKVKIYAPSDLIVGSLEQEWNLLYPTFAVKNQSGDITLRIEGPCCQLSCCSDIDFKIITPDGEKEIGQISKNYIVQDRASIELKFLETLDTQTKGLLLASCLVIDLIYLNA</sequence>
<keyword evidence="4" id="KW-1185">Reference proteome</keyword>
<keyword evidence="2" id="KW-0106">Calcium</keyword>
<evidence type="ECO:0000313" key="4">
    <source>
        <dbReference type="Proteomes" id="UP001329430"/>
    </source>
</evidence>
<dbReference type="PANTHER" id="PTHR23248:SF9">
    <property type="entry name" value="PHOSPHOLIPID SCRAMBLASE"/>
    <property type="match status" value="1"/>
</dbReference>
<name>A0AAN7ZFM6_9COLE</name>
<gene>
    <name evidence="3" type="ORF">RI129_013121</name>
</gene>
<organism evidence="3 4">
    <name type="scientific">Pyrocoelia pectoralis</name>
    <dbReference type="NCBI Taxonomy" id="417401"/>
    <lineage>
        <taxon>Eukaryota</taxon>
        <taxon>Metazoa</taxon>
        <taxon>Ecdysozoa</taxon>
        <taxon>Arthropoda</taxon>
        <taxon>Hexapoda</taxon>
        <taxon>Insecta</taxon>
        <taxon>Pterygota</taxon>
        <taxon>Neoptera</taxon>
        <taxon>Endopterygota</taxon>
        <taxon>Coleoptera</taxon>
        <taxon>Polyphaga</taxon>
        <taxon>Elateriformia</taxon>
        <taxon>Elateroidea</taxon>
        <taxon>Lampyridae</taxon>
        <taxon>Lampyrinae</taxon>
        <taxon>Pyrocoelia</taxon>
    </lineage>
</organism>
<dbReference type="PANTHER" id="PTHR23248">
    <property type="entry name" value="PHOSPHOLIPID SCRAMBLASE-RELATED"/>
    <property type="match status" value="1"/>
</dbReference>
<dbReference type="EMBL" id="JAVRBK010000010">
    <property type="protein sequence ID" value="KAK5638826.1"/>
    <property type="molecule type" value="Genomic_DNA"/>
</dbReference>
<proteinExistence type="inferred from homology"/>
<dbReference type="InterPro" id="IPR005552">
    <property type="entry name" value="Scramblase"/>
</dbReference>
<evidence type="ECO:0000256" key="2">
    <source>
        <dbReference type="RuleBase" id="RU363116"/>
    </source>
</evidence>
<accession>A0AAN7ZFM6</accession>
<dbReference type="GO" id="GO:0017128">
    <property type="term" value="F:phospholipid scramblase activity"/>
    <property type="evidence" value="ECO:0007669"/>
    <property type="project" value="InterPro"/>
</dbReference>
<comment type="cofactor">
    <cofactor evidence="2">
        <name>Ca(2+)</name>
        <dbReference type="ChEBI" id="CHEBI:29108"/>
    </cofactor>
</comment>
<dbReference type="Proteomes" id="UP001329430">
    <property type="component" value="Chromosome 10"/>
</dbReference>
<evidence type="ECO:0000256" key="1">
    <source>
        <dbReference type="ARBA" id="ARBA00005350"/>
    </source>
</evidence>
<evidence type="ECO:0000313" key="3">
    <source>
        <dbReference type="EMBL" id="KAK5638826.1"/>
    </source>
</evidence>
<dbReference type="Pfam" id="PF03803">
    <property type="entry name" value="Scramblase"/>
    <property type="match status" value="1"/>
</dbReference>
<comment type="caution">
    <text evidence="3">The sequence shown here is derived from an EMBL/GenBank/DDBJ whole genome shotgun (WGS) entry which is preliminary data.</text>
</comment>
<comment type="similarity">
    <text evidence="1 2">Belongs to the phospholipid scramblase family.</text>
</comment>